<dbReference type="Proteomes" id="UP001227386">
    <property type="component" value="Chromosome"/>
</dbReference>
<reference evidence="4" key="4">
    <citation type="submission" date="2023-04" db="EMBL/GenBank/DDBJ databases">
        <authorList>
            <person name="Charles T.C."/>
            <person name="Cheng J."/>
            <person name="Lynch M."/>
            <person name="Van Dyk A."/>
        </authorList>
    </citation>
    <scope>NUCLEOTIDE SEQUENCE</scope>
    <source>
        <strain evidence="4">YsS1</strain>
    </source>
</reference>
<organism evidence="3 5">
    <name type="scientific">Pseudomonas viciae</name>
    <dbReference type="NCBI Taxonomy" id="2505979"/>
    <lineage>
        <taxon>Bacteria</taxon>
        <taxon>Pseudomonadati</taxon>
        <taxon>Pseudomonadota</taxon>
        <taxon>Gammaproteobacteria</taxon>
        <taxon>Pseudomonadales</taxon>
        <taxon>Pseudomonadaceae</taxon>
        <taxon>Pseudomonas</taxon>
    </lineage>
</organism>
<dbReference type="AlphaFoldDB" id="A0A4P7PM14"/>
<dbReference type="EMBL" id="CP123771">
    <property type="protein sequence ID" value="WGO92553.1"/>
    <property type="molecule type" value="Genomic_DNA"/>
</dbReference>
<protein>
    <submittedName>
        <fullName evidence="3">SDR family oxidoreductase</fullName>
        <ecNumber evidence="4">1.-.-.-</ecNumber>
    </submittedName>
</protein>
<dbReference type="PANTHER" id="PTHR44196:SF1">
    <property type="entry name" value="DEHYDROGENASE_REDUCTASE SDR FAMILY MEMBER 7B"/>
    <property type="match status" value="1"/>
</dbReference>
<dbReference type="KEGG" id="pvk:EPZ47_24815"/>
<dbReference type="PANTHER" id="PTHR44196">
    <property type="entry name" value="DEHYDROGENASE/REDUCTASE SDR FAMILY MEMBER 7B"/>
    <property type="match status" value="1"/>
</dbReference>
<evidence type="ECO:0000256" key="1">
    <source>
        <dbReference type="ARBA" id="ARBA00006484"/>
    </source>
</evidence>
<keyword evidence="2 4" id="KW-0560">Oxidoreductase</keyword>
<reference evidence="3 5" key="2">
    <citation type="journal article" date="2019" name="Front. Microbiol.">
        <title>In silico and Genetic Analyses of Cyclic Lipopeptide Synthetic Gene Clusters in Pseudomonas sp. 11K1.</title>
        <authorList>
            <person name="Zhao H."/>
            <person name="Liu Y.P."/>
            <person name="Zhang L.Q."/>
        </authorList>
    </citation>
    <scope>NUCLEOTIDE SEQUENCE [LARGE SCALE GENOMIC DNA]</scope>
    <source>
        <strain evidence="3 5">11K1</strain>
    </source>
</reference>
<name>A0A4P7PM14_9PSED</name>
<keyword evidence="6" id="KW-1185">Reference proteome</keyword>
<dbReference type="GO" id="GO:0016491">
    <property type="term" value="F:oxidoreductase activity"/>
    <property type="evidence" value="ECO:0007669"/>
    <property type="project" value="UniProtKB-KW"/>
</dbReference>
<evidence type="ECO:0000313" key="5">
    <source>
        <dbReference type="Proteomes" id="UP000296468"/>
    </source>
</evidence>
<comment type="similarity">
    <text evidence="1">Belongs to the short-chain dehydrogenases/reductases (SDR) family.</text>
</comment>
<evidence type="ECO:0000256" key="2">
    <source>
        <dbReference type="ARBA" id="ARBA00023002"/>
    </source>
</evidence>
<accession>A0A4P7PM14</accession>
<dbReference type="InterPro" id="IPR036291">
    <property type="entry name" value="NAD(P)-bd_dom_sf"/>
</dbReference>
<dbReference type="SUPFAM" id="SSF51735">
    <property type="entry name" value="NAD(P)-binding Rossmann-fold domains"/>
    <property type="match status" value="1"/>
</dbReference>
<dbReference type="InterPro" id="IPR002347">
    <property type="entry name" value="SDR_fam"/>
</dbReference>
<dbReference type="GO" id="GO:0016020">
    <property type="term" value="C:membrane"/>
    <property type="evidence" value="ECO:0007669"/>
    <property type="project" value="TreeGrafter"/>
</dbReference>
<gene>
    <name evidence="3" type="ORF">EPZ47_24815</name>
    <name evidence="4" type="ORF">QCD61_23105</name>
</gene>
<dbReference type="CDD" id="cd05233">
    <property type="entry name" value="SDR_c"/>
    <property type="match status" value="1"/>
</dbReference>
<reference evidence="4 6" key="1">
    <citation type="journal article" date="2012" name="Appl. Soil Ecol.">
        <title>Isolation and characterization of new plant growth-promoting bacterial endophytes.</title>
        <authorList>
            <person name="Rashid S."/>
            <person name="Charles T.C."/>
            <person name="Glick B.R."/>
        </authorList>
    </citation>
    <scope>NUCLEOTIDE SEQUENCE [LARGE SCALE GENOMIC DNA]</scope>
    <source>
        <strain evidence="4 6">YsS1</strain>
    </source>
</reference>
<sequence length="257" mass="27054">MALEPPTRYWLTGAGNGVGAALAEAILETGALLAVSSRSAGSCEGLSARYPGQVLAVPGDLTDSQTVREIGEQITRQWGALDIVILNAGTAEYVDGQPIDHMIIEHIVRSNLLAASLCINAALPLLRTGNESHLVGIASPATYLTPSHTGSGERGVRYLFDAARVDLAPNGVDVTLVHSGVDNPSPNLDDCFPAPLRWTAEAAAHHVLTQLKERPQEVVLPVATMTALWPLPSSTETVQADIDSCQASNKCPIKGQP</sequence>
<reference evidence="3" key="3">
    <citation type="submission" date="2019-01" db="EMBL/GenBank/DDBJ databases">
        <authorList>
            <person name="Zhang L."/>
        </authorList>
    </citation>
    <scope>NUCLEOTIDE SEQUENCE</scope>
    <source>
        <strain evidence="3">11K1</strain>
    </source>
</reference>
<dbReference type="RefSeq" id="WP_135847137.1">
    <property type="nucleotide sequence ID" value="NZ_CP035088.1"/>
</dbReference>
<dbReference type="Gene3D" id="3.40.50.720">
    <property type="entry name" value="NAD(P)-binding Rossmann-like Domain"/>
    <property type="match status" value="1"/>
</dbReference>
<evidence type="ECO:0000313" key="6">
    <source>
        <dbReference type="Proteomes" id="UP001227386"/>
    </source>
</evidence>
<dbReference type="Proteomes" id="UP000296468">
    <property type="component" value="Chromosome"/>
</dbReference>
<dbReference type="OrthoDB" id="335726at2"/>
<dbReference type="EMBL" id="CP035088">
    <property type="protein sequence ID" value="QBZ91786.1"/>
    <property type="molecule type" value="Genomic_DNA"/>
</dbReference>
<dbReference type="Pfam" id="PF00106">
    <property type="entry name" value="adh_short"/>
    <property type="match status" value="1"/>
</dbReference>
<evidence type="ECO:0000313" key="4">
    <source>
        <dbReference type="EMBL" id="WGO92553.1"/>
    </source>
</evidence>
<dbReference type="EC" id="1.-.-.-" evidence="4"/>
<dbReference type="PRINTS" id="PR00081">
    <property type="entry name" value="GDHRDH"/>
</dbReference>
<proteinExistence type="inferred from homology"/>
<evidence type="ECO:0000313" key="3">
    <source>
        <dbReference type="EMBL" id="QBZ91786.1"/>
    </source>
</evidence>